<evidence type="ECO:0000313" key="3">
    <source>
        <dbReference type="Proteomes" id="UP000199614"/>
    </source>
</evidence>
<organism evidence="2 3">
    <name type="scientific">Pseudonocardia ammonioxydans</name>
    <dbReference type="NCBI Taxonomy" id="260086"/>
    <lineage>
        <taxon>Bacteria</taxon>
        <taxon>Bacillati</taxon>
        <taxon>Actinomycetota</taxon>
        <taxon>Actinomycetes</taxon>
        <taxon>Pseudonocardiales</taxon>
        <taxon>Pseudonocardiaceae</taxon>
        <taxon>Pseudonocardia</taxon>
    </lineage>
</organism>
<sequence>MAPTAASDSRGAGGRSDTTTVARGRLARDLVREVRGDVRFDDAARGAYATDASVYRQVPIGVVPPATRMTWPPRWPCAG</sequence>
<dbReference type="AlphaFoldDB" id="A0A1I5HL63"/>
<name>A0A1I5HL63_PSUAM</name>
<accession>A0A1I5HL63</accession>
<dbReference type="EMBL" id="FOUY01000068">
    <property type="protein sequence ID" value="SFO49042.1"/>
    <property type="molecule type" value="Genomic_DNA"/>
</dbReference>
<dbReference type="STRING" id="260086.SAMN05216207_106819"/>
<proteinExistence type="predicted"/>
<feature type="region of interest" description="Disordered" evidence="1">
    <location>
        <begin position="1"/>
        <end position="21"/>
    </location>
</feature>
<reference evidence="2 3" key="1">
    <citation type="submission" date="2016-10" db="EMBL/GenBank/DDBJ databases">
        <authorList>
            <person name="de Groot N.N."/>
        </authorList>
    </citation>
    <scope>NUCLEOTIDE SEQUENCE [LARGE SCALE GENOMIC DNA]</scope>
    <source>
        <strain evidence="2 3">CGMCC 4.1877</strain>
    </source>
</reference>
<gene>
    <name evidence="2" type="ORF">SAMN05216207_106819</name>
</gene>
<keyword evidence="3" id="KW-1185">Reference proteome</keyword>
<dbReference type="Proteomes" id="UP000199614">
    <property type="component" value="Unassembled WGS sequence"/>
</dbReference>
<dbReference type="InterPro" id="IPR036318">
    <property type="entry name" value="FAD-bd_PCMH-like_sf"/>
</dbReference>
<protein>
    <submittedName>
        <fullName evidence="2">Uncharacterized protein</fullName>
    </submittedName>
</protein>
<dbReference type="GO" id="GO:0050660">
    <property type="term" value="F:flavin adenine dinucleotide binding"/>
    <property type="evidence" value="ECO:0007669"/>
    <property type="project" value="InterPro"/>
</dbReference>
<dbReference type="SUPFAM" id="SSF56176">
    <property type="entry name" value="FAD-binding/transporter-associated domain-like"/>
    <property type="match status" value="1"/>
</dbReference>
<dbReference type="RefSeq" id="WP_177238826.1">
    <property type="nucleotide sequence ID" value="NZ_FOUY01000068.1"/>
</dbReference>
<evidence type="ECO:0000256" key="1">
    <source>
        <dbReference type="SAM" id="MobiDB-lite"/>
    </source>
</evidence>
<evidence type="ECO:0000313" key="2">
    <source>
        <dbReference type="EMBL" id="SFO49042.1"/>
    </source>
</evidence>